<evidence type="ECO:0000313" key="18">
    <source>
        <dbReference type="VGNC" id="VGNC:95487"/>
    </source>
</evidence>
<feature type="chain" id="PRO_5024431747" description="Syndecan" evidence="14">
    <location>
        <begin position="23"/>
        <end position="353"/>
    </location>
</feature>
<accession>A0A5S6HZW1</accession>
<reference evidence="17" key="1">
    <citation type="submission" date="2009-11" db="EMBL/GenBank/DDBJ databases">
        <authorList>
            <consortium name="Porcine genome sequencing project"/>
        </authorList>
    </citation>
    <scope>NUCLEOTIDE SEQUENCE [LARGE SCALE GENOMIC DNA]</scope>
    <source>
        <strain evidence="17">Duroc</strain>
    </source>
</reference>
<comment type="function">
    <text evidence="10">Cell surface proteoglycan which regulates exosome biogenesis in concert with SDCBP and PDCD6IP.</text>
</comment>
<dbReference type="PANTHER" id="PTHR10915">
    <property type="entry name" value="SYNDECAN"/>
    <property type="match status" value="1"/>
</dbReference>
<keyword evidence="3 11" id="KW-0812">Transmembrane</keyword>
<dbReference type="GeneTree" id="ENSGT00940000160663"/>
<dbReference type="InterPro" id="IPR030479">
    <property type="entry name" value="Syndecan_CS"/>
</dbReference>
<keyword evidence="6 13" id="KW-1133">Transmembrane helix</keyword>
<dbReference type="InterPro" id="IPR003585">
    <property type="entry name" value="Neurexin-like"/>
</dbReference>
<evidence type="ECO:0000256" key="4">
    <source>
        <dbReference type="ARBA" id="ARBA00022729"/>
    </source>
</evidence>
<dbReference type="InterPro" id="IPR027789">
    <property type="entry name" value="Syndecan/Neurexin_dom"/>
</dbReference>
<feature type="region of interest" description="Disordered" evidence="12">
    <location>
        <begin position="87"/>
        <end position="112"/>
    </location>
</feature>
<dbReference type="AlphaFoldDB" id="A0A5S6HZW1"/>
<evidence type="ECO:0000313" key="17">
    <source>
        <dbReference type="Proteomes" id="UP000008227"/>
    </source>
</evidence>
<dbReference type="GO" id="GO:0009986">
    <property type="term" value="C:cell surface"/>
    <property type="evidence" value="ECO:0000318"/>
    <property type="project" value="GO_Central"/>
</dbReference>
<dbReference type="PANTHER" id="PTHR10915:SF3">
    <property type="entry name" value="SYNDECAN-4"/>
    <property type="match status" value="1"/>
</dbReference>
<keyword evidence="8 11" id="KW-0325">Glycoprotein</keyword>
<dbReference type="GO" id="GO:0016020">
    <property type="term" value="C:membrane"/>
    <property type="evidence" value="ECO:0007669"/>
    <property type="project" value="UniProtKB-SubCell"/>
</dbReference>
<evidence type="ECO:0000256" key="5">
    <source>
        <dbReference type="ARBA" id="ARBA00022974"/>
    </source>
</evidence>
<keyword evidence="7 13" id="KW-0472">Membrane</keyword>
<evidence type="ECO:0000256" key="9">
    <source>
        <dbReference type="ARBA" id="ARBA00023207"/>
    </source>
</evidence>
<dbReference type="VGNC" id="VGNC:95487">
    <property type="gene designation" value="SDC4"/>
</dbReference>
<evidence type="ECO:0000256" key="1">
    <source>
        <dbReference type="ARBA" id="ARBA00004479"/>
    </source>
</evidence>
<evidence type="ECO:0000256" key="6">
    <source>
        <dbReference type="ARBA" id="ARBA00022989"/>
    </source>
</evidence>
<name>A0A5S6HZW1_PIG</name>
<reference evidence="16" key="4">
    <citation type="submission" date="2025-09" db="UniProtKB">
        <authorList>
            <consortium name="Ensembl"/>
        </authorList>
    </citation>
    <scope>IDENTIFICATION</scope>
</reference>
<gene>
    <name evidence="16 18" type="primary">SDC4</name>
</gene>
<comment type="subcellular location">
    <subcellularLocation>
        <location evidence="1 11">Membrane</location>
        <topology evidence="1 11">Single-pass type I membrane protein</topology>
    </subcellularLocation>
</comment>
<dbReference type="Pfam" id="PF01034">
    <property type="entry name" value="Syndecan"/>
    <property type="match status" value="1"/>
</dbReference>
<keyword evidence="17" id="KW-1185">Reference proteome</keyword>
<reference evidence="16" key="3">
    <citation type="submission" date="2025-08" db="UniProtKB">
        <authorList>
            <consortium name="Ensembl"/>
        </authorList>
    </citation>
    <scope>IDENTIFICATION</scope>
</reference>
<evidence type="ECO:0000313" key="16">
    <source>
        <dbReference type="Ensembl" id="ENSSSCP00000048536.2"/>
    </source>
</evidence>
<evidence type="ECO:0000256" key="10">
    <source>
        <dbReference type="ARBA" id="ARBA00045953"/>
    </source>
</evidence>
<dbReference type="InterPro" id="IPR001050">
    <property type="entry name" value="Syndecan"/>
</dbReference>
<feature type="compositionally biased region" description="Acidic residues" evidence="12">
    <location>
        <begin position="46"/>
        <end position="63"/>
    </location>
</feature>
<sequence>MASPRLLALLLLLVGAFNAAAAESIRETEVINPQDLLEGRYFSGDLPDDEDVGGPGQEPDDFEWSGSGDLEGPEDKHMLPEVTHPLVPLDNHIPERTGPGGRVPTEPKELEENEVIPKRMSPFDGDEDVSNKVSMSSTAQGSNIFERTEVLSALIVGGIVGILFAVFLVLLLVYRMKKKDEGSYDLGKKPGSDSGFRVRRELAFYCSCLPVFDSLGLHCPSGKTGLHLAFLKARLELDRFLNFQFRIQPQLGAYTEQCTLSKGLSKLYESCWRYPSPIPISLSLCQQLDSSWEKEPEPSVCTLRGVCQKAPATTHGALWSTWGHSSLFRVTFGNQLFFFFHLERVRRRIEGSS</sequence>
<evidence type="ECO:0000256" key="12">
    <source>
        <dbReference type="SAM" id="MobiDB-lite"/>
    </source>
</evidence>
<dbReference type="PROSITE" id="PS00964">
    <property type="entry name" value="SYNDECAN"/>
    <property type="match status" value="1"/>
</dbReference>
<dbReference type="Ensembl" id="ENSSSCT00000049336.2">
    <property type="protein sequence ID" value="ENSSSCP00000048536.2"/>
    <property type="gene ID" value="ENSSSCG00000038594.3"/>
</dbReference>
<keyword evidence="5 11" id="KW-0654">Proteoglycan</keyword>
<dbReference type="SMART" id="SM00294">
    <property type="entry name" value="4.1m"/>
    <property type="match status" value="1"/>
</dbReference>
<evidence type="ECO:0000256" key="3">
    <source>
        <dbReference type="ARBA" id="ARBA00022692"/>
    </source>
</evidence>
<proteinExistence type="inferred from homology"/>
<dbReference type="Bgee" id="ENSSSCG00000038594">
    <property type="expression patterns" value="Expressed in omentum and 41 other cell types or tissues"/>
</dbReference>
<evidence type="ECO:0000256" key="2">
    <source>
        <dbReference type="ARBA" id="ARBA00005343"/>
    </source>
</evidence>
<evidence type="ECO:0000256" key="8">
    <source>
        <dbReference type="ARBA" id="ARBA00023180"/>
    </source>
</evidence>
<evidence type="ECO:0000259" key="15">
    <source>
        <dbReference type="SMART" id="SM00294"/>
    </source>
</evidence>
<dbReference type="InParanoid" id="A0A5S6HZW1"/>
<reference evidence="16" key="2">
    <citation type="journal article" date="2020" name="Gigascience">
        <title>An improved pig reference genome sequence to enable pig genetics and genomics research.</title>
        <authorList>
            <person name="Warr A."/>
            <person name="Affara N."/>
            <person name="Aken B."/>
            <person name="Beiki H."/>
            <person name="Bickhart D.M."/>
            <person name="Billis K."/>
            <person name="Chow W."/>
            <person name="Eory L."/>
            <person name="Finlayson H.A."/>
            <person name="Flicek P."/>
            <person name="Giron C.G."/>
            <person name="Griffin D.K."/>
            <person name="Hall R."/>
            <person name="Hannum G."/>
            <person name="Hourlier T."/>
            <person name="Howe K."/>
            <person name="Hume D.A."/>
            <person name="Izuogu O."/>
            <person name="Kim K."/>
            <person name="Koren S."/>
            <person name="Liu H."/>
            <person name="Manchanda N."/>
            <person name="Martin F.J."/>
            <person name="Nonneman D.J."/>
            <person name="O'Connor R.E."/>
            <person name="Phillippy A.M."/>
            <person name="Rohrer G.A."/>
            <person name="Rosen B.D."/>
            <person name="Rund L.A."/>
            <person name="Sargent C.A."/>
            <person name="Schook L.B."/>
            <person name="Schroeder S.G."/>
            <person name="Schwartz A.S."/>
            <person name="Skinner B.M."/>
            <person name="Talbot R."/>
            <person name="Tseng E."/>
            <person name="Tuggle C.K."/>
            <person name="Watson M."/>
            <person name="Smith T.P.L."/>
            <person name="Archibald A.L."/>
        </authorList>
    </citation>
    <scope>NUCLEOTIDE SEQUENCE [LARGE SCALE GENOMIC DNA]</scope>
    <source>
        <strain evidence="16">Duroc</strain>
    </source>
</reference>
<feature type="signal peptide" evidence="14">
    <location>
        <begin position="1"/>
        <end position="22"/>
    </location>
</feature>
<feature type="region of interest" description="Disordered" evidence="12">
    <location>
        <begin position="41"/>
        <end position="74"/>
    </location>
</feature>
<dbReference type="GO" id="GO:0016477">
    <property type="term" value="P:cell migration"/>
    <property type="evidence" value="ECO:0000318"/>
    <property type="project" value="GO_Central"/>
</dbReference>
<dbReference type="Proteomes" id="UP000008227">
    <property type="component" value="Chromosome 17"/>
</dbReference>
<feature type="domain" description="Neurexin/syndecan/glycophorin C" evidence="15">
    <location>
        <begin position="173"/>
        <end position="191"/>
    </location>
</feature>
<evidence type="ECO:0000256" key="7">
    <source>
        <dbReference type="ARBA" id="ARBA00023136"/>
    </source>
</evidence>
<organism evidence="16 17">
    <name type="scientific">Sus scrofa</name>
    <name type="common">Pig</name>
    <dbReference type="NCBI Taxonomy" id="9823"/>
    <lineage>
        <taxon>Eukaryota</taxon>
        <taxon>Metazoa</taxon>
        <taxon>Chordata</taxon>
        <taxon>Craniata</taxon>
        <taxon>Vertebrata</taxon>
        <taxon>Euteleostomi</taxon>
        <taxon>Mammalia</taxon>
        <taxon>Eutheria</taxon>
        <taxon>Laurasiatheria</taxon>
        <taxon>Artiodactyla</taxon>
        <taxon>Suina</taxon>
        <taxon>Suidae</taxon>
        <taxon>Sus</taxon>
    </lineage>
</organism>
<dbReference type="ExpressionAtlas" id="A0A5S6HZW1">
    <property type="expression patterns" value="baseline and differential"/>
</dbReference>
<dbReference type="FunCoup" id="A0A5S6HZW1">
    <property type="interactions" value="151"/>
</dbReference>
<protein>
    <recommendedName>
        <fullName evidence="11">Syndecan</fullName>
    </recommendedName>
</protein>
<evidence type="ECO:0000256" key="13">
    <source>
        <dbReference type="SAM" id="Phobius"/>
    </source>
</evidence>
<feature type="transmembrane region" description="Helical" evidence="13">
    <location>
        <begin position="150"/>
        <end position="174"/>
    </location>
</feature>
<evidence type="ECO:0000256" key="14">
    <source>
        <dbReference type="SAM" id="SignalP"/>
    </source>
</evidence>
<evidence type="ECO:0000256" key="11">
    <source>
        <dbReference type="RuleBase" id="RU000649"/>
    </source>
</evidence>
<comment type="similarity">
    <text evidence="2 11">Belongs to the syndecan proteoglycan family.</text>
</comment>
<keyword evidence="4 14" id="KW-0732">Signal</keyword>
<keyword evidence="9 11" id="KW-0357">Heparan sulfate</keyword>